<feature type="compositionally biased region" description="Acidic residues" evidence="1">
    <location>
        <begin position="172"/>
        <end position="184"/>
    </location>
</feature>
<evidence type="ECO:0008006" key="4">
    <source>
        <dbReference type="Google" id="ProtNLM"/>
    </source>
</evidence>
<feature type="region of interest" description="Disordered" evidence="1">
    <location>
        <begin position="14"/>
        <end position="129"/>
    </location>
</feature>
<keyword evidence="3" id="KW-1185">Reference proteome</keyword>
<dbReference type="EMBL" id="VIEB01001050">
    <property type="protein sequence ID" value="TQD76132.1"/>
    <property type="molecule type" value="Genomic_DNA"/>
</dbReference>
<dbReference type="AlphaFoldDB" id="A0A540KQ47"/>
<feature type="compositionally biased region" description="Basic and acidic residues" evidence="1">
    <location>
        <begin position="60"/>
        <end position="106"/>
    </location>
</feature>
<evidence type="ECO:0000313" key="2">
    <source>
        <dbReference type="EMBL" id="TQD76132.1"/>
    </source>
</evidence>
<evidence type="ECO:0000313" key="3">
    <source>
        <dbReference type="Proteomes" id="UP000315295"/>
    </source>
</evidence>
<sequence length="184" mass="20954">MYSLRVEKEEVLWTLSSFEEEAGPTETDDEQGSQEEGGYNDSGSDRGWGDSNESDVGSDLYKDKDNRRKLAEMSKLQRELILSERAQKKDDKSLKEKFQPKWDKGKAPQSPKETPPLPSSRVHSTARSADRAAFKDDALNELRLKLHDLEAHRKLRYASRNEDDGSSRDDAMIDSDDESPSWKS</sequence>
<reference evidence="2 3" key="1">
    <citation type="journal article" date="2019" name="G3 (Bethesda)">
        <title>Sequencing of a Wild Apple (Malus baccata) Genome Unravels the Differences Between Cultivated and Wild Apple Species Regarding Disease Resistance and Cold Tolerance.</title>
        <authorList>
            <person name="Chen X."/>
        </authorList>
    </citation>
    <scope>NUCLEOTIDE SEQUENCE [LARGE SCALE GENOMIC DNA]</scope>
    <source>
        <strain evidence="3">cv. Shandingzi</strain>
        <tissue evidence="2">Leaves</tissue>
    </source>
</reference>
<feature type="compositionally biased region" description="Basic and acidic residues" evidence="1">
    <location>
        <begin position="159"/>
        <end position="171"/>
    </location>
</feature>
<feature type="compositionally biased region" description="Acidic residues" evidence="1">
    <location>
        <begin position="18"/>
        <end position="33"/>
    </location>
</feature>
<accession>A0A540KQ47</accession>
<protein>
    <recommendedName>
        <fullName evidence="4">Plus3 domain-containing protein</fullName>
    </recommendedName>
</protein>
<dbReference type="STRING" id="106549.A0A540KQ47"/>
<feature type="region of interest" description="Disordered" evidence="1">
    <location>
        <begin position="150"/>
        <end position="184"/>
    </location>
</feature>
<name>A0A540KQ47_MALBA</name>
<comment type="caution">
    <text evidence="2">The sequence shown here is derived from an EMBL/GenBank/DDBJ whole genome shotgun (WGS) entry which is preliminary data.</text>
</comment>
<gene>
    <name evidence="2" type="ORF">C1H46_038325</name>
</gene>
<evidence type="ECO:0000256" key="1">
    <source>
        <dbReference type="SAM" id="MobiDB-lite"/>
    </source>
</evidence>
<dbReference type="Proteomes" id="UP000315295">
    <property type="component" value="Unassembled WGS sequence"/>
</dbReference>
<proteinExistence type="predicted"/>
<organism evidence="2 3">
    <name type="scientific">Malus baccata</name>
    <name type="common">Siberian crab apple</name>
    <name type="synonym">Pyrus baccata</name>
    <dbReference type="NCBI Taxonomy" id="106549"/>
    <lineage>
        <taxon>Eukaryota</taxon>
        <taxon>Viridiplantae</taxon>
        <taxon>Streptophyta</taxon>
        <taxon>Embryophyta</taxon>
        <taxon>Tracheophyta</taxon>
        <taxon>Spermatophyta</taxon>
        <taxon>Magnoliopsida</taxon>
        <taxon>eudicotyledons</taxon>
        <taxon>Gunneridae</taxon>
        <taxon>Pentapetalae</taxon>
        <taxon>rosids</taxon>
        <taxon>fabids</taxon>
        <taxon>Rosales</taxon>
        <taxon>Rosaceae</taxon>
        <taxon>Amygdaloideae</taxon>
        <taxon>Maleae</taxon>
        <taxon>Malus</taxon>
    </lineage>
</organism>